<dbReference type="Pfam" id="PF01420">
    <property type="entry name" value="Methylase_S"/>
    <property type="match status" value="1"/>
</dbReference>
<comment type="caution">
    <text evidence="5">The sequence shown here is derived from an EMBL/GenBank/DDBJ whole genome shotgun (WGS) entry which is preliminary data.</text>
</comment>
<dbReference type="SUPFAM" id="SSF116734">
    <property type="entry name" value="DNA methylase specificity domain"/>
    <property type="match status" value="1"/>
</dbReference>
<feature type="domain" description="Type I restriction modification DNA specificity" evidence="4">
    <location>
        <begin position="27"/>
        <end position="198"/>
    </location>
</feature>
<comment type="similarity">
    <text evidence="1">Belongs to the type-I restriction system S methylase family.</text>
</comment>
<dbReference type="EMBL" id="QMDV01000004">
    <property type="protein sequence ID" value="RAU81874.1"/>
    <property type="molecule type" value="Genomic_DNA"/>
</dbReference>
<evidence type="ECO:0000256" key="3">
    <source>
        <dbReference type="ARBA" id="ARBA00023125"/>
    </source>
</evidence>
<dbReference type="InterPro" id="IPR044946">
    <property type="entry name" value="Restrct_endonuc_typeI_TRD_sf"/>
</dbReference>
<evidence type="ECO:0000313" key="6">
    <source>
        <dbReference type="Proteomes" id="UP000251692"/>
    </source>
</evidence>
<dbReference type="Proteomes" id="UP000251692">
    <property type="component" value="Unassembled WGS sequence"/>
</dbReference>
<gene>
    <name evidence="5" type="ORF">DP923_14380</name>
</gene>
<dbReference type="GO" id="GO:0003677">
    <property type="term" value="F:DNA binding"/>
    <property type="evidence" value="ECO:0007669"/>
    <property type="project" value="UniProtKB-KW"/>
</dbReference>
<dbReference type="Gene3D" id="3.90.220.20">
    <property type="entry name" value="DNA methylase specificity domains"/>
    <property type="match status" value="1"/>
</dbReference>
<evidence type="ECO:0000313" key="5">
    <source>
        <dbReference type="EMBL" id="RAU81874.1"/>
    </source>
</evidence>
<sequence>MNQTLEQMAQTLFRQYFVDGIDEENLPEGWKIGKLSDVSKNVRMTANPKDLQEECKYVGLEHIPRKSIALTDWSTSAGVESQKYRFEQNHILFGKLRPYFHKVILAPFEGICSTDILVIEPLKDYMLAFCLLHYSSEEVVQYSNQLSHGTRMPRADWKGLSGYEIAIPPKELFIKFNNLILPSLQKIKTDIEEIQTLTQLRDTLLPKLMSGEIDVMQTKPEELHEPVLS</sequence>
<evidence type="ECO:0000256" key="2">
    <source>
        <dbReference type="ARBA" id="ARBA00022747"/>
    </source>
</evidence>
<reference evidence="5 6" key="1">
    <citation type="submission" date="2018-06" db="EMBL/GenBank/DDBJ databases">
        <authorList>
            <person name="Liu Z.-W."/>
        </authorList>
    </citation>
    <scope>NUCLEOTIDE SEQUENCE [LARGE SCALE GENOMIC DNA]</scope>
    <source>
        <strain evidence="5 6">2b14</strain>
    </source>
</reference>
<protein>
    <recommendedName>
        <fullName evidence="4">Type I restriction modification DNA specificity domain-containing protein</fullName>
    </recommendedName>
</protein>
<proteinExistence type="inferred from homology"/>
<keyword evidence="3" id="KW-0238">DNA-binding</keyword>
<keyword evidence="2" id="KW-0680">Restriction system</keyword>
<keyword evidence="6" id="KW-1185">Reference proteome</keyword>
<dbReference type="InterPro" id="IPR052021">
    <property type="entry name" value="Type-I_RS_S_subunit"/>
</dbReference>
<name>A0A364RC74_9BACT</name>
<evidence type="ECO:0000256" key="1">
    <source>
        <dbReference type="ARBA" id="ARBA00010923"/>
    </source>
</evidence>
<dbReference type="AlphaFoldDB" id="A0A364RC74"/>
<evidence type="ECO:0000259" key="4">
    <source>
        <dbReference type="Pfam" id="PF01420"/>
    </source>
</evidence>
<dbReference type="GO" id="GO:0009307">
    <property type="term" value="P:DNA restriction-modification system"/>
    <property type="evidence" value="ECO:0007669"/>
    <property type="project" value="UniProtKB-KW"/>
</dbReference>
<dbReference type="InterPro" id="IPR000055">
    <property type="entry name" value="Restrct_endonuc_typeI_TRD"/>
</dbReference>
<reference evidence="5 6" key="2">
    <citation type="submission" date="2018-07" db="EMBL/GenBank/DDBJ databases">
        <title>Pontibacter sp. 2b14 genomic sequence and assembly.</title>
        <authorList>
            <person name="Du Z.-J."/>
        </authorList>
    </citation>
    <scope>NUCLEOTIDE SEQUENCE [LARGE SCALE GENOMIC DNA]</scope>
    <source>
        <strain evidence="5 6">2b14</strain>
    </source>
</reference>
<accession>A0A364RC74</accession>
<organism evidence="5 6">
    <name type="scientific">Pontibacter arcticus</name>
    <dbReference type="NCBI Taxonomy" id="2080288"/>
    <lineage>
        <taxon>Bacteria</taxon>
        <taxon>Pseudomonadati</taxon>
        <taxon>Bacteroidota</taxon>
        <taxon>Cytophagia</taxon>
        <taxon>Cytophagales</taxon>
        <taxon>Hymenobacteraceae</taxon>
        <taxon>Pontibacter</taxon>
    </lineage>
</organism>
<dbReference type="PANTHER" id="PTHR30408">
    <property type="entry name" value="TYPE-1 RESTRICTION ENZYME ECOKI SPECIFICITY PROTEIN"/>
    <property type="match status" value="1"/>
</dbReference>
<dbReference type="PANTHER" id="PTHR30408:SF13">
    <property type="entry name" value="TYPE I RESTRICTION ENZYME HINDI SPECIFICITY SUBUNIT"/>
    <property type="match status" value="1"/>
</dbReference>